<feature type="region of interest" description="Disordered" evidence="2">
    <location>
        <begin position="296"/>
        <end position="315"/>
    </location>
</feature>
<dbReference type="EMBL" id="OB667677">
    <property type="protein sequence ID" value="CAD7234070.1"/>
    <property type="molecule type" value="Genomic_DNA"/>
</dbReference>
<dbReference type="CDD" id="cd00121">
    <property type="entry name" value="MATH"/>
    <property type="match status" value="1"/>
</dbReference>
<dbReference type="InterPro" id="IPR002083">
    <property type="entry name" value="MATH/TRAF_dom"/>
</dbReference>
<evidence type="ECO:0000256" key="2">
    <source>
        <dbReference type="SAM" id="MobiDB-lite"/>
    </source>
</evidence>
<reference evidence="3" key="1">
    <citation type="submission" date="2020-11" db="EMBL/GenBank/DDBJ databases">
        <authorList>
            <person name="Tran Van P."/>
        </authorList>
    </citation>
    <scope>NUCLEOTIDE SEQUENCE</scope>
</reference>
<feature type="compositionally biased region" description="Basic and acidic residues" evidence="2">
    <location>
        <begin position="305"/>
        <end position="315"/>
    </location>
</feature>
<keyword evidence="1" id="KW-0175">Coiled coil</keyword>
<protein>
    <submittedName>
        <fullName evidence="3">Uncharacterized protein</fullName>
    </submittedName>
</protein>
<feature type="coiled-coil region" evidence="1">
    <location>
        <begin position="69"/>
        <end position="103"/>
    </location>
</feature>
<gene>
    <name evidence="3" type="ORF">CTOB1V02_LOCUS11888</name>
</gene>
<name>A0A7R8ZW39_9CRUS</name>
<proteinExistence type="predicted"/>
<dbReference type="Pfam" id="PF00917">
    <property type="entry name" value="MATH"/>
    <property type="match status" value="1"/>
</dbReference>
<sequence>MDLKNPNQTMASAASFPPQGGVFMKSPPMRVSPHSDVDSEVQFTDANAPNDDAVLQYLHKYLPAISDQLQTLTGKIEKIEKKMNEFEENLSLLDNRMTTVEQDLVTRADLEILYHKMNELESGLREGLNAQGGQGAPSPWTLTAQSLTVKILKKGGEGGAPVTLRLEGATFSSEKGVVGMLSGWWWITLTDPSYGFFDPQGTLHLEVSFEGASMSTSPPPQRPTVWEAEATLQLRDFTSSLREDGDTIFSPSVHVGGKEWRVMVRRWGGEYSFRLQCNPEERSEWSLKADWTITALSAEGGGGNGEEKGDGEEVRRGRPLISGLPIPHASIARFLTEDTATGVNSANGPPDLKLNMSPLPVGSPGPISAPFIVLSTAPQCSRFDAVTRRSQGRPAWRSMTLVVEGLEAPFCYWKT</sequence>
<accession>A0A7R8ZW39</accession>
<dbReference type="SUPFAM" id="SSF49599">
    <property type="entry name" value="TRAF domain-like"/>
    <property type="match status" value="1"/>
</dbReference>
<feature type="non-terminal residue" evidence="3">
    <location>
        <position position="1"/>
    </location>
</feature>
<evidence type="ECO:0000313" key="3">
    <source>
        <dbReference type="EMBL" id="CAD7234070.1"/>
    </source>
</evidence>
<organism evidence="3">
    <name type="scientific">Cyprideis torosa</name>
    <dbReference type="NCBI Taxonomy" id="163714"/>
    <lineage>
        <taxon>Eukaryota</taxon>
        <taxon>Metazoa</taxon>
        <taxon>Ecdysozoa</taxon>
        <taxon>Arthropoda</taxon>
        <taxon>Crustacea</taxon>
        <taxon>Oligostraca</taxon>
        <taxon>Ostracoda</taxon>
        <taxon>Podocopa</taxon>
        <taxon>Podocopida</taxon>
        <taxon>Cytherocopina</taxon>
        <taxon>Cytheroidea</taxon>
        <taxon>Cytherideidae</taxon>
        <taxon>Cyprideis</taxon>
    </lineage>
</organism>
<dbReference type="AlphaFoldDB" id="A0A7R8ZW39"/>
<evidence type="ECO:0000256" key="1">
    <source>
        <dbReference type="SAM" id="Coils"/>
    </source>
</evidence>